<name>A0ABV6GBW2_9BACI</name>
<dbReference type="InterPro" id="IPR016181">
    <property type="entry name" value="Acyl_CoA_acyltransferase"/>
</dbReference>
<comment type="caution">
    <text evidence="2">The sequence shown here is derived from an EMBL/GenBank/DDBJ whole genome shotgun (WGS) entry which is preliminary data.</text>
</comment>
<proteinExistence type="predicted"/>
<dbReference type="InterPro" id="IPR039840">
    <property type="entry name" value="NAA80"/>
</dbReference>
<evidence type="ECO:0000259" key="1">
    <source>
        <dbReference type="PROSITE" id="PS51186"/>
    </source>
</evidence>
<accession>A0ABV6GBW2</accession>
<dbReference type="Pfam" id="PF00583">
    <property type="entry name" value="Acetyltransf_1"/>
    <property type="match status" value="1"/>
</dbReference>
<dbReference type="GO" id="GO:0016746">
    <property type="term" value="F:acyltransferase activity"/>
    <property type="evidence" value="ECO:0007669"/>
    <property type="project" value="UniProtKB-KW"/>
</dbReference>
<dbReference type="EC" id="2.3.-.-" evidence="2"/>
<evidence type="ECO:0000313" key="3">
    <source>
        <dbReference type="Proteomes" id="UP001589854"/>
    </source>
</evidence>
<protein>
    <submittedName>
        <fullName evidence="2">GNAT family N-acetyltransferase</fullName>
        <ecNumber evidence="2">2.3.-.-</ecNumber>
    </submittedName>
</protein>
<dbReference type="EMBL" id="JBHLVO010000003">
    <property type="protein sequence ID" value="MFC0270906.1"/>
    <property type="molecule type" value="Genomic_DNA"/>
</dbReference>
<dbReference type="PROSITE" id="PS51186">
    <property type="entry name" value="GNAT"/>
    <property type="match status" value="1"/>
</dbReference>
<sequence>MVEIQQKPDLFNEAVRIFWEQRGNEQNYTFYRDCMDHSCKTKDEIPRFYIALLNEAIIGTYALIRNDLNSRQDLYPWLACLYVDPEHRGKRIGSRLLEHAIQETASKGFKKLYLTTDLEGYYEKYGWTPFNSSIWSWWRIYKSL</sequence>
<keyword evidence="2" id="KW-0012">Acyltransferase</keyword>
<feature type="domain" description="N-acetyltransferase" evidence="1">
    <location>
        <begin position="2"/>
        <end position="144"/>
    </location>
</feature>
<organism evidence="2 3">
    <name type="scientific">Metabacillus herbersteinensis</name>
    <dbReference type="NCBI Taxonomy" id="283816"/>
    <lineage>
        <taxon>Bacteria</taxon>
        <taxon>Bacillati</taxon>
        <taxon>Bacillota</taxon>
        <taxon>Bacilli</taxon>
        <taxon>Bacillales</taxon>
        <taxon>Bacillaceae</taxon>
        <taxon>Metabacillus</taxon>
    </lineage>
</organism>
<gene>
    <name evidence="2" type="ORF">ACFFIX_05515</name>
</gene>
<reference evidence="2 3" key="1">
    <citation type="submission" date="2024-09" db="EMBL/GenBank/DDBJ databases">
        <authorList>
            <person name="Sun Q."/>
            <person name="Mori K."/>
        </authorList>
    </citation>
    <scope>NUCLEOTIDE SEQUENCE [LARGE SCALE GENOMIC DNA]</scope>
    <source>
        <strain evidence="2 3">CCM 7228</strain>
    </source>
</reference>
<dbReference type="PANTHER" id="PTHR13538">
    <property type="entry name" value="N-ACETYLTRANSFERASE 6"/>
    <property type="match status" value="1"/>
</dbReference>
<dbReference type="RefSeq" id="WP_378931919.1">
    <property type="nucleotide sequence ID" value="NZ_JBHLVO010000003.1"/>
</dbReference>
<dbReference type="InterPro" id="IPR000182">
    <property type="entry name" value="GNAT_dom"/>
</dbReference>
<dbReference type="CDD" id="cd04301">
    <property type="entry name" value="NAT_SF"/>
    <property type="match status" value="1"/>
</dbReference>
<dbReference type="PANTHER" id="PTHR13538:SF4">
    <property type="entry name" value="N-ALPHA-ACETYLTRANSFERASE 80"/>
    <property type="match status" value="1"/>
</dbReference>
<dbReference type="SUPFAM" id="SSF55729">
    <property type="entry name" value="Acyl-CoA N-acyltransferases (Nat)"/>
    <property type="match status" value="1"/>
</dbReference>
<keyword evidence="3" id="KW-1185">Reference proteome</keyword>
<dbReference type="Gene3D" id="3.40.630.30">
    <property type="match status" value="1"/>
</dbReference>
<evidence type="ECO:0000313" key="2">
    <source>
        <dbReference type="EMBL" id="MFC0270906.1"/>
    </source>
</evidence>
<keyword evidence="2" id="KW-0808">Transferase</keyword>
<dbReference type="Proteomes" id="UP001589854">
    <property type="component" value="Unassembled WGS sequence"/>
</dbReference>